<proteinExistence type="predicted"/>
<reference evidence="1" key="1">
    <citation type="submission" date="2018-05" db="EMBL/GenBank/DDBJ databases">
        <authorList>
            <person name="Lanie J.A."/>
            <person name="Ng W.-L."/>
            <person name="Kazmierczak K.M."/>
            <person name="Andrzejewski T.M."/>
            <person name="Davidsen T.M."/>
            <person name="Wayne K.J."/>
            <person name="Tettelin H."/>
            <person name="Glass J.I."/>
            <person name="Rusch D."/>
            <person name="Podicherti R."/>
            <person name="Tsui H.-C.T."/>
            <person name="Winkler M.E."/>
        </authorList>
    </citation>
    <scope>NUCLEOTIDE SEQUENCE</scope>
</reference>
<feature type="non-terminal residue" evidence="1">
    <location>
        <position position="39"/>
    </location>
</feature>
<accession>A0A382TY93</accession>
<gene>
    <name evidence="1" type="ORF">METZ01_LOCUS379890</name>
</gene>
<sequence>MSIDEKWKSLRLLSSRKNSRLLGMIRRVVWKTSEKTNVT</sequence>
<dbReference type="AlphaFoldDB" id="A0A382TY93"/>
<name>A0A382TY93_9ZZZZ</name>
<dbReference type="EMBL" id="UINC01140090">
    <property type="protein sequence ID" value="SVD27036.1"/>
    <property type="molecule type" value="Genomic_DNA"/>
</dbReference>
<protein>
    <submittedName>
        <fullName evidence="1">Uncharacterized protein</fullName>
    </submittedName>
</protein>
<evidence type="ECO:0000313" key="1">
    <source>
        <dbReference type="EMBL" id="SVD27036.1"/>
    </source>
</evidence>
<organism evidence="1">
    <name type="scientific">marine metagenome</name>
    <dbReference type="NCBI Taxonomy" id="408172"/>
    <lineage>
        <taxon>unclassified sequences</taxon>
        <taxon>metagenomes</taxon>
        <taxon>ecological metagenomes</taxon>
    </lineage>
</organism>